<feature type="coiled-coil region" evidence="17">
    <location>
        <begin position="2297"/>
        <end position="2324"/>
    </location>
</feature>
<dbReference type="EC" id="2.7.11.1" evidence="4 16"/>
<dbReference type="GO" id="GO:0006281">
    <property type="term" value="P:DNA repair"/>
    <property type="evidence" value="ECO:0007669"/>
    <property type="project" value="InterPro"/>
</dbReference>
<evidence type="ECO:0000256" key="12">
    <source>
        <dbReference type="ARBA" id="ARBA00022895"/>
    </source>
</evidence>
<comment type="caution">
    <text evidence="21">The sequence shown here is derived from an EMBL/GenBank/DDBJ whole genome shotgun (WGS) entry which is preliminary data.</text>
</comment>
<dbReference type="Proteomes" id="UP001360560">
    <property type="component" value="Unassembled WGS sequence"/>
</dbReference>
<evidence type="ECO:0000256" key="3">
    <source>
        <dbReference type="ARBA" id="ARBA00010769"/>
    </source>
</evidence>
<evidence type="ECO:0000256" key="7">
    <source>
        <dbReference type="ARBA" id="ARBA00022679"/>
    </source>
</evidence>
<keyword evidence="16" id="KW-0158">Chromosome</keyword>
<dbReference type="InterPro" id="IPR038980">
    <property type="entry name" value="ATM_plant"/>
</dbReference>
<feature type="domain" description="PI3K/PI4K catalytic" evidence="18">
    <location>
        <begin position="2568"/>
        <end position="2887"/>
    </location>
</feature>
<keyword evidence="13 16" id="KW-0539">Nucleus</keyword>
<dbReference type="PROSITE" id="PS50290">
    <property type="entry name" value="PI3_4_KINASE_3"/>
    <property type="match status" value="1"/>
</dbReference>
<evidence type="ECO:0000259" key="20">
    <source>
        <dbReference type="PROSITE" id="PS51190"/>
    </source>
</evidence>
<evidence type="ECO:0000256" key="17">
    <source>
        <dbReference type="SAM" id="Coils"/>
    </source>
</evidence>
<dbReference type="PROSITE" id="PS00915">
    <property type="entry name" value="PI3_4_KINASE_1"/>
    <property type="match status" value="1"/>
</dbReference>
<proteinExistence type="inferred from homology"/>
<dbReference type="Gene3D" id="3.30.1010.10">
    <property type="entry name" value="Phosphatidylinositol 3-kinase Catalytic Subunit, Chain A, domain 4"/>
    <property type="match status" value="1"/>
</dbReference>
<keyword evidence="10 16" id="KW-0418">Kinase</keyword>
<dbReference type="RefSeq" id="XP_064852900.1">
    <property type="nucleotide sequence ID" value="XM_064996828.1"/>
</dbReference>
<dbReference type="Pfam" id="PF00454">
    <property type="entry name" value="PI3_PI4_kinase"/>
    <property type="match status" value="1"/>
</dbReference>
<accession>A0AAV5QMD7</accession>
<keyword evidence="9 16" id="KW-0227">DNA damage</keyword>
<gene>
    <name evidence="21" type="ORF">DASC09_032290</name>
</gene>
<keyword evidence="16" id="KW-0156">Chromatin regulator</keyword>
<dbReference type="SUPFAM" id="SSF56112">
    <property type="entry name" value="Protein kinase-like (PK-like)"/>
    <property type="match status" value="1"/>
</dbReference>
<dbReference type="SMART" id="SM00146">
    <property type="entry name" value="PI3Kc"/>
    <property type="match status" value="1"/>
</dbReference>
<dbReference type="GO" id="GO:0004674">
    <property type="term" value="F:protein serine/threonine kinase activity"/>
    <property type="evidence" value="ECO:0007669"/>
    <property type="project" value="UniProtKB-KW"/>
</dbReference>
<evidence type="ECO:0000256" key="11">
    <source>
        <dbReference type="ARBA" id="ARBA00022840"/>
    </source>
</evidence>
<dbReference type="GO" id="GO:0000781">
    <property type="term" value="C:chromosome, telomeric region"/>
    <property type="evidence" value="ECO:0007669"/>
    <property type="project" value="UniProtKB-SubCell"/>
</dbReference>
<dbReference type="InterPro" id="IPR036940">
    <property type="entry name" value="PI3/4_kinase_cat_sf"/>
</dbReference>
<protein>
    <recommendedName>
        <fullName evidence="5 16">Serine/threonine-protein kinase Tel1</fullName>
        <ecNumber evidence="4 16">2.7.11.1</ecNumber>
    </recommendedName>
</protein>
<dbReference type="GO" id="GO:0005524">
    <property type="term" value="F:ATP binding"/>
    <property type="evidence" value="ECO:0007669"/>
    <property type="project" value="UniProtKB-KW"/>
</dbReference>
<dbReference type="CDD" id="cd05171">
    <property type="entry name" value="PIKKc_ATM"/>
    <property type="match status" value="1"/>
</dbReference>
<dbReference type="SMART" id="SM01342">
    <property type="entry name" value="TAN"/>
    <property type="match status" value="1"/>
</dbReference>
<evidence type="ECO:0000256" key="15">
    <source>
        <dbReference type="ARBA" id="ARBA00048679"/>
    </source>
</evidence>
<dbReference type="InterPro" id="IPR011009">
    <property type="entry name" value="Kinase-like_dom_sf"/>
</dbReference>
<evidence type="ECO:0000256" key="13">
    <source>
        <dbReference type="ARBA" id="ARBA00023242"/>
    </source>
</evidence>
<evidence type="ECO:0000259" key="19">
    <source>
        <dbReference type="PROSITE" id="PS51189"/>
    </source>
</evidence>
<reference evidence="21 22" key="1">
    <citation type="journal article" date="2023" name="Elife">
        <title>Identification of key yeast species and microbe-microbe interactions impacting larval growth of Drosophila in the wild.</title>
        <authorList>
            <person name="Mure A."/>
            <person name="Sugiura Y."/>
            <person name="Maeda R."/>
            <person name="Honda K."/>
            <person name="Sakurai N."/>
            <person name="Takahashi Y."/>
            <person name="Watada M."/>
            <person name="Katoh T."/>
            <person name="Gotoh A."/>
            <person name="Gotoh Y."/>
            <person name="Taniguchi I."/>
            <person name="Nakamura K."/>
            <person name="Hayashi T."/>
            <person name="Katayama T."/>
            <person name="Uemura T."/>
            <person name="Hattori Y."/>
        </authorList>
    </citation>
    <scope>NUCLEOTIDE SEQUENCE [LARGE SCALE GENOMIC DNA]</scope>
    <source>
        <strain evidence="21 22">SC-9</strain>
    </source>
</reference>
<evidence type="ECO:0000256" key="9">
    <source>
        <dbReference type="ARBA" id="ARBA00022763"/>
    </source>
</evidence>
<feature type="domain" description="FAT" evidence="19">
    <location>
        <begin position="1858"/>
        <end position="2461"/>
    </location>
</feature>
<name>A0AAV5QMD7_9ASCO</name>
<dbReference type="GO" id="GO:0005634">
    <property type="term" value="C:nucleus"/>
    <property type="evidence" value="ECO:0007669"/>
    <property type="project" value="UniProtKB-SubCell"/>
</dbReference>
<keyword evidence="21" id="KW-0238">DNA-binding</keyword>
<dbReference type="PANTHER" id="PTHR37079:SF4">
    <property type="entry name" value="SERINE_THREONINE-PROTEIN KINASE ATM"/>
    <property type="match status" value="1"/>
</dbReference>
<keyword evidence="11 16" id="KW-0067">ATP-binding</keyword>
<evidence type="ECO:0000256" key="10">
    <source>
        <dbReference type="ARBA" id="ARBA00022777"/>
    </source>
</evidence>
<dbReference type="PROSITE" id="PS51189">
    <property type="entry name" value="FAT"/>
    <property type="match status" value="1"/>
</dbReference>
<keyword evidence="8 16" id="KW-0547">Nucleotide-binding</keyword>
<comment type="similarity">
    <text evidence="3 16">Belongs to the PI3/PI4-kinase family. ATM subfamily.</text>
</comment>
<dbReference type="InterPro" id="IPR021668">
    <property type="entry name" value="TAN"/>
</dbReference>
<keyword evidence="7 16" id="KW-0808">Transferase</keyword>
<dbReference type="InterPro" id="IPR044107">
    <property type="entry name" value="PIKKc_ATM"/>
</dbReference>
<evidence type="ECO:0000259" key="18">
    <source>
        <dbReference type="PROSITE" id="PS50290"/>
    </source>
</evidence>
<evidence type="ECO:0000256" key="5">
    <source>
        <dbReference type="ARBA" id="ARBA00014619"/>
    </source>
</evidence>
<evidence type="ECO:0000313" key="21">
    <source>
        <dbReference type="EMBL" id="GMM35904.1"/>
    </source>
</evidence>
<keyword evidence="6 16" id="KW-0723">Serine/threonine-protein kinase</keyword>
<dbReference type="PROSITE" id="PS00916">
    <property type="entry name" value="PI3_4_KINASE_2"/>
    <property type="match status" value="1"/>
</dbReference>
<dbReference type="GeneID" id="90073879"/>
<evidence type="ECO:0000256" key="16">
    <source>
        <dbReference type="RuleBase" id="RU365027"/>
    </source>
</evidence>
<dbReference type="GO" id="GO:0006325">
    <property type="term" value="P:chromatin organization"/>
    <property type="evidence" value="ECO:0007669"/>
    <property type="project" value="UniProtKB-KW"/>
</dbReference>
<evidence type="ECO:0000256" key="1">
    <source>
        <dbReference type="ARBA" id="ARBA00004123"/>
    </source>
</evidence>
<dbReference type="InterPro" id="IPR003152">
    <property type="entry name" value="FATC_dom"/>
</dbReference>
<dbReference type="Pfam" id="PF11640">
    <property type="entry name" value="TAN"/>
    <property type="match status" value="1"/>
</dbReference>
<dbReference type="GO" id="GO:0003677">
    <property type="term" value="F:DNA binding"/>
    <property type="evidence" value="ECO:0007669"/>
    <property type="project" value="UniProtKB-KW"/>
</dbReference>
<comment type="function">
    <text evidence="16">Serine/threonine protein kinase which activates checkpoint signaling upon genotoxic stresses such as ionizing radiation (IR), ultraviolet light (UV), or DNA replication stalling, thereby acting as a DNA damage sensor. Recognizes the substrate consensus sequence [ST]-Q. Phosphorylates histone H2A to form H2AS128ph (gamma-H2A) at sites of DNA damage, involved in the regulation of DNA damage response mechanism. Required for the control of telomere length and genome stability.</text>
</comment>
<feature type="domain" description="FATC" evidence="20">
    <location>
        <begin position="2880"/>
        <end position="2912"/>
    </location>
</feature>
<comment type="subcellular location">
    <subcellularLocation>
        <location evidence="2 16">Chromosome</location>
        <location evidence="2 16">Telomere</location>
    </subcellularLocation>
    <subcellularLocation>
        <location evidence="1 16">Nucleus</location>
    </subcellularLocation>
</comment>
<dbReference type="GO" id="GO:0035556">
    <property type="term" value="P:intracellular signal transduction"/>
    <property type="evidence" value="ECO:0007669"/>
    <property type="project" value="UniProtKB-ARBA"/>
</dbReference>
<dbReference type="PANTHER" id="PTHR37079">
    <property type="entry name" value="SERINE/THREONINE-PROTEIN KINASE ATM"/>
    <property type="match status" value="1"/>
</dbReference>
<dbReference type="Gene3D" id="1.10.1070.11">
    <property type="entry name" value="Phosphatidylinositol 3-/4-kinase, catalytic domain"/>
    <property type="match status" value="1"/>
</dbReference>
<evidence type="ECO:0000256" key="2">
    <source>
        <dbReference type="ARBA" id="ARBA00004574"/>
    </source>
</evidence>
<evidence type="ECO:0000313" key="22">
    <source>
        <dbReference type="Proteomes" id="UP001360560"/>
    </source>
</evidence>
<evidence type="ECO:0000256" key="6">
    <source>
        <dbReference type="ARBA" id="ARBA00022527"/>
    </source>
</evidence>
<organism evidence="21 22">
    <name type="scientific">Saccharomycopsis crataegensis</name>
    <dbReference type="NCBI Taxonomy" id="43959"/>
    <lineage>
        <taxon>Eukaryota</taxon>
        <taxon>Fungi</taxon>
        <taxon>Dikarya</taxon>
        <taxon>Ascomycota</taxon>
        <taxon>Saccharomycotina</taxon>
        <taxon>Saccharomycetes</taxon>
        <taxon>Saccharomycopsidaceae</taxon>
        <taxon>Saccharomycopsis</taxon>
    </lineage>
</organism>
<dbReference type="PROSITE" id="PS51190">
    <property type="entry name" value="FATC"/>
    <property type="match status" value="1"/>
</dbReference>
<dbReference type="InterPro" id="IPR000403">
    <property type="entry name" value="PI3/4_kinase_cat_dom"/>
</dbReference>
<evidence type="ECO:0000256" key="4">
    <source>
        <dbReference type="ARBA" id="ARBA00012513"/>
    </source>
</evidence>
<sequence>MDGDLERTIESLFSPKIKTRNDVLDHLENSLDSQNFTKNIDKKSAASLINGLYSSIEVDLTLLRSGKGSSSAIESRLVKASRSIRKFLQNRGPKLKNNQISKIMGRILSTFETIHYRPMSLEFAKSLSFLTSKTLYILSMRDPDYTSIVKSLIRILNKEFQRHEASNGDNIICAVLEALHNTISSFALSSPRSSLFAKSNDLLISLVEMLTKFIERFQKSSLNMVLAFKMANFIIINGCLESVKLVHRLILKFMKVLPCLQLYNYSSLKDIVLVFLNLSGDYIISYHRVPRQSQSENIAELDDLKTIKTMIVEIINLIDLQLINSKDHEYDLHIKSINFYDSAIHHNISHWFKLDFIFLSPKQKNQPFHSDQRAWLSRVVTAKLVAIYFEILKMNENQDDEEESQQKPMLKKRKVVHNSFFGKMNGGAITDTDFNLVEVLNQSSSFMNFLSLLLKVNKEVIGCQILLFYLSMKPRLDILNDNSLLNVVEAIFCKLDDTKLSGWLLLASKVILEYLLVQDISRIETCYGFKGLEKLLKICLQSLNNSTYGSVCCSTAITILNYFEAKDYMKLKLANDSILNQIVYSMIDLAEIRGPATVNNHSFMFWFKLYASFGNHSKIGNIISEKVLLWLLGKFDRMVSTLNDNQNSILGTFLVWILGGQGITVTNDQLYGTDGSFYDFKTYSRSFMNYCVLWKSSEEFRDRLALNFVSAYQPGDSLSVGPLQKSSNSQELVDQLLLTWFKSLDEISTGTQLEPSASSKGDNSTISTVLALQLLDVYILKLDDTVLKGSKHNIEFKLESVLQERLCEASALSLLNNFSLLNSYCSQKTEIHKTRKVNLLKFINLRKLVFNTLQLLKNGESETIEGSRSMRYHSPSPLPSEDPDGFGAVRRHRGDLEFSDTEINHFKLAELYSKTSLQDQLFLFVADIINSSDQSENAIAEDFKDSVDFLMLLTPSQFIDCCGSYFKILSTTERHKLPMGKKLVRLIGNKLLASDHFETNEIAICFACRLLSIITYEYYKFEKDYNDVLKYLLELQKSKFLNTADSLKEFQALLLLLIPEVFNLQPGTDEGIISPLFKVDLGTHITVAFDNHEANFLRLNLANEYSKFFERATCEIITASYNKIYKVFDLPQQSSECFFTFAYFLASSTKNSKYTTSYYLFNVTEFISFHHLEDYIVMCFDLTVKKLGLKNRNELFCQFRLEILQFWHQSKSQMTEFPFALFGYSSEKEFISRNYQYIVPVIFSGKRSGNSEDMLNYIVSSTGKEAKKLVFECLPTIVCLAFTQNGIKNDVFKGVSSCVGSDQVKSVFRKWLSDIILSVIIFCNLSDRKALSIVFKSANEDDGLQEFKIRDTNSLIPLEAPVIGIAPKTAKALIKVLLENFYKGDNFWKSSTIFFLTTNILRLLNDALSIDDKLSNLRKLNVILSYTMAESYSPEILKAVIYGLLPYVFDYNLKDEVSYIMLKALVGGSKLLVNCDLVIFKLVTALAGEILETGNRVEALERWFIKFYNELSDDTEIINLVLRQLVSILKNENWQLTAPQLTMIIKKCYNEKGYAQWLEEFVPILFLSNDNDFSLIIDSVSPDYTLATFLYHMKRKKGSSPKFLRWRANYLGCFYSETGVGFEVAKPRKNLSWLKSAFEKKSVHYVMSFLFKDLKTWVDENISKFDKKQLLMQDTLRVFFSIHLQDQDIFSKVCSFNEIFGEYENCIVPLDFSVFAVQHPMELEYHSMDLARFVETDYFVSLFTADFDKWCTELCLSLIDGLSGNAVYLRPLAVLFKNSPDFSKKFLPNLVVFFLDQTPQKNVTLISKLVEKYLCLDEACMCQESMELFVDLCLRLRIGSKYNDKKFIQAFQNRFSERVFLLACRLELWIIALMFYESFKGDFNNLESVLSFEETEKLLDKAYHCIDAEDIKYSLSVKPTLEYAIAAINEDSDSMKKVMINSAIFESLYNSNNLISSKSIVNSVEGCGLSGISNLMNDYFNDKNNDDIEFDSSYRWAWRLGKWDLPDSETRSYNSTIYKKLKSLKQDKLTMENDKILEEALQMCDRLSTDHERNYKNKSMNSDSSKLLGFLWNVESSLKMDKPYIKGIHKLQINSDSWLFSNDFSRYEDFLEAKQVALGLQYQQVNFGKPGIHSFKIALMRIIELFTYNNLACLNNEPQKATNSIMKMDKILKDDMRYDEDDKSITSIIRDATIISQFAIATTLWNQKETQIPIVMLKKLRSEVSDSQYSEIALKNEIVSKDLLESLLVEWLFESKQETPSSIMKEYIQTFDSTETGAHTTKLCHTFAKFCDNQLKLSNIDEELSRYSKNIKSMSNDLKEARSHKNSEMSRYSNKLKSQLLADDTYYKSLMEAKENFINLSVKFYVNSILTGDGAFDSDVDRLCALWLKYSDSDMVNLEIERLVSDKRFSYHKFIPWVSQLSSRLATDDSLFQRCLKKVLINSSLKHPYHTLFILKSLRLQHDYNKNPDAIMKSRITAANELWIELFNHSNQFNRKYLMPIDQFCNNSVGLANYEVTKDQKGLLLKNLNIGKFWTEKLPNLGVPLPTREIVIRKDADYENCPVIKRVSSQVDIAPTGISRPKIVVFEETDGSIGRALFKGNTDDLRQDAIMEQVFEKVNVLLMKDKEAGKRKLQMRTYKVVPMGPQAGMIQFVPDCKSFFDIVAPYHAKYDKLSHRDLAKRLMNWEKLPVNQRVINYVHKIDNVIKPVFREFFFRGFLNPYDWFDKRLNYSKGTAACSMVGHMLGLGDRHGNNILIDKTSGEPIHIDLGVAFDQGTLLAIPETVPFRLTKDIVDGFGVSGVEGVFRKSSEHVFRVLRDQKDQIDGILNILKWDPLYMWSISPLRKKRLAEVGNLHNIKQDIGGLEASRAVAGVQSKLVAQGLSVEAAVRSLIQEASDVKNLALLYQGWCPFY</sequence>
<evidence type="ECO:0000256" key="14">
    <source>
        <dbReference type="ARBA" id="ARBA00047899"/>
    </source>
</evidence>
<dbReference type="InterPro" id="IPR018936">
    <property type="entry name" value="PI3/4_kinase_CS"/>
</dbReference>
<keyword evidence="22" id="KW-1185">Reference proteome</keyword>
<dbReference type="Pfam" id="PF02260">
    <property type="entry name" value="FATC"/>
    <property type="match status" value="1"/>
</dbReference>
<comment type="catalytic activity">
    <reaction evidence="14 16">
        <text>L-threonyl-[protein] + ATP = O-phospho-L-threonyl-[protein] + ADP + H(+)</text>
        <dbReference type="Rhea" id="RHEA:46608"/>
        <dbReference type="Rhea" id="RHEA-COMP:11060"/>
        <dbReference type="Rhea" id="RHEA-COMP:11605"/>
        <dbReference type="ChEBI" id="CHEBI:15378"/>
        <dbReference type="ChEBI" id="CHEBI:30013"/>
        <dbReference type="ChEBI" id="CHEBI:30616"/>
        <dbReference type="ChEBI" id="CHEBI:61977"/>
        <dbReference type="ChEBI" id="CHEBI:456216"/>
        <dbReference type="EC" id="2.7.11.1"/>
    </reaction>
</comment>
<dbReference type="SMART" id="SM01343">
    <property type="entry name" value="FATC"/>
    <property type="match status" value="1"/>
</dbReference>
<comment type="catalytic activity">
    <reaction evidence="15">
        <text>L-seryl-[protein] + ATP = O-phospho-L-seryl-[protein] + ADP + H(+)</text>
        <dbReference type="Rhea" id="RHEA:17989"/>
        <dbReference type="Rhea" id="RHEA-COMP:9863"/>
        <dbReference type="Rhea" id="RHEA-COMP:11604"/>
        <dbReference type="ChEBI" id="CHEBI:15378"/>
        <dbReference type="ChEBI" id="CHEBI:29999"/>
        <dbReference type="ChEBI" id="CHEBI:30616"/>
        <dbReference type="ChEBI" id="CHEBI:83421"/>
        <dbReference type="ChEBI" id="CHEBI:456216"/>
        <dbReference type="EC" id="2.7.11.1"/>
    </reaction>
</comment>
<keyword evidence="17" id="KW-0175">Coiled coil</keyword>
<evidence type="ECO:0000256" key="8">
    <source>
        <dbReference type="ARBA" id="ARBA00022741"/>
    </source>
</evidence>
<dbReference type="EMBL" id="BTFZ01000011">
    <property type="protein sequence ID" value="GMM35904.1"/>
    <property type="molecule type" value="Genomic_DNA"/>
</dbReference>
<dbReference type="InterPro" id="IPR014009">
    <property type="entry name" value="PIK_FAT"/>
</dbReference>
<keyword evidence="12 16" id="KW-0779">Telomere</keyword>